<keyword evidence="1" id="KW-0479">Metal-binding</keyword>
<comment type="caution">
    <text evidence="4">The sequence shown here is derived from an EMBL/GenBank/DDBJ whole genome shotgun (WGS) entry which is preliminary data.</text>
</comment>
<feature type="domain" description="CCHC-type" evidence="3">
    <location>
        <begin position="113"/>
        <end position="129"/>
    </location>
</feature>
<name>A0A4Z1EDW3_9HELO</name>
<dbReference type="GO" id="GO:0008270">
    <property type="term" value="F:zinc ion binding"/>
    <property type="evidence" value="ECO:0007669"/>
    <property type="project" value="UniProtKB-KW"/>
</dbReference>
<keyword evidence="1" id="KW-0863">Zinc-finger</keyword>
<dbReference type="InterPro" id="IPR001878">
    <property type="entry name" value="Znf_CCHC"/>
</dbReference>
<dbReference type="Pfam" id="PF22936">
    <property type="entry name" value="Pol_BBD"/>
    <property type="match status" value="1"/>
</dbReference>
<dbReference type="PANTHER" id="PTHR47592:SF27">
    <property type="entry name" value="OS08G0421700 PROTEIN"/>
    <property type="match status" value="1"/>
</dbReference>
<evidence type="ECO:0000256" key="2">
    <source>
        <dbReference type="SAM" id="MobiDB-lite"/>
    </source>
</evidence>
<dbReference type="Pfam" id="PF00098">
    <property type="entry name" value="zf-CCHC"/>
    <property type="match status" value="1"/>
</dbReference>
<proteinExistence type="predicted"/>
<organism evidence="4 5">
    <name type="scientific">Botrytis paeoniae</name>
    <dbReference type="NCBI Taxonomy" id="278948"/>
    <lineage>
        <taxon>Eukaryota</taxon>
        <taxon>Fungi</taxon>
        <taxon>Dikarya</taxon>
        <taxon>Ascomycota</taxon>
        <taxon>Pezizomycotina</taxon>
        <taxon>Leotiomycetes</taxon>
        <taxon>Helotiales</taxon>
        <taxon>Sclerotiniaceae</taxon>
        <taxon>Botrytis</taxon>
    </lineage>
</organism>
<dbReference type="EMBL" id="PQXI01001395">
    <property type="protein sequence ID" value="TGO07551.1"/>
    <property type="molecule type" value="Genomic_DNA"/>
</dbReference>
<dbReference type="SUPFAM" id="SSF57756">
    <property type="entry name" value="Retrovirus zinc finger-like domains"/>
    <property type="match status" value="1"/>
</dbReference>
<dbReference type="Proteomes" id="UP000297910">
    <property type="component" value="Unassembled WGS sequence"/>
</dbReference>
<dbReference type="PANTHER" id="PTHR47592">
    <property type="entry name" value="PBF68 PROTEIN"/>
    <property type="match status" value="1"/>
</dbReference>
<dbReference type="InterPro" id="IPR036875">
    <property type="entry name" value="Znf_CCHC_sf"/>
</dbReference>
<dbReference type="InterPro" id="IPR054722">
    <property type="entry name" value="PolX-like_BBD"/>
</dbReference>
<dbReference type="SMART" id="SM00343">
    <property type="entry name" value="ZnF_C2HC"/>
    <property type="match status" value="1"/>
</dbReference>
<evidence type="ECO:0000259" key="3">
    <source>
        <dbReference type="PROSITE" id="PS50158"/>
    </source>
</evidence>
<accession>A0A4Z1EDW3</accession>
<feature type="region of interest" description="Disordered" evidence="2">
    <location>
        <begin position="119"/>
        <end position="159"/>
    </location>
</feature>
<dbReference type="AlphaFoldDB" id="A0A4Z1EDW3"/>
<reference evidence="4 5" key="1">
    <citation type="submission" date="2017-12" db="EMBL/GenBank/DDBJ databases">
        <title>Comparative genomics of Botrytis spp.</title>
        <authorList>
            <person name="Valero-Jimenez C.A."/>
            <person name="Tapia P."/>
            <person name="Veloso J."/>
            <person name="Silva-Moreno E."/>
            <person name="Staats M."/>
            <person name="Valdes J.H."/>
            <person name="Van Kan J.A.L."/>
        </authorList>
    </citation>
    <scope>NUCLEOTIDE SEQUENCE [LARGE SCALE GENOMIC DNA]</scope>
    <source>
        <strain evidence="4 5">Bp0003</strain>
    </source>
</reference>
<evidence type="ECO:0000256" key="1">
    <source>
        <dbReference type="PROSITE-ProRule" id="PRU00047"/>
    </source>
</evidence>
<feature type="compositionally biased region" description="Basic and acidic residues" evidence="2">
    <location>
        <begin position="123"/>
        <end position="134"/>
    </location>
</feature>
<gene>
    <name evidence="4" type="ORF">BPAE_1398g00010</name>
</gene>
<keyword evidence="1" id="KW-0862">Zinc</keyword>
<dbReference type="PROSITE" id="PS50158">
    <property type="entry name" value="ZF_CCHC"/>
    <property type="match status" value="1"/>
</dbReference>
<dbReference type="GO" id="GO:0003676">
    <property type="term" value="F:nucleic acid binding"/>
    <property type="evidence" value="ECO:0007669"/>
    <property type="project" value="InterPro"/>
</dbReference>
<dbReference type="Gene3D" id="4.10.60.10">
    <property type="entry name" value="Zinc finger, CCHC-type"/>
    <property type="match status" value="1"/>
</dbReference>
<keyword evidence="5" id="KW-1185">Reference proteome</keyword>
<sequence length="261" mass="28867">MLKSNGYIIPEGSSAKVAEVANHLNTLQAEIAEISSAEKLSDILKILIFYKVIRDMDSRFDLLVLQLEVRDEPLSYSVMVAKFMEFECRMGPRESIKENALSAKTQSKGFKGKCFNCGKGGHRKADCRKPKKDSNSSNTDSPSTGPLSTPSGGRGLSPRAEQAKTAEISWMTNISQKCSQEPIWIVDSGCSRYMIYTKEEFSDYKLLNESIDIITVSGAVIKAISEGTIVLKVKIEREIRFTLLTRVLYIPGLAGLLISVL</sequence>
<feature type="compositionally biased region" description="Low complexity" evidence="2">
    <location>
        <begin position="135"/>
        <end position="159"/>
    </location>
</feature>
<evidence type="ECO:0000313" key="4">
    <source>
        <dbReference type="EMBL" id="TGO07551.1"/>
    </source>
</evidence>
<protein>
    <recommendedName>
        <fullName evidence="3">CCHC-type domain-containing protein</fullName>
    </recommendedName>
</protein>
<evidence type="ECO:0000313" key="5">
    <source>
        <dbReference type="Proteomes" id="UP000297910"/>
    </source>
</evidence>